<dbReference type="GO" id="GO:0006574">
    <property type="term" value="P:L-valine catabolic process"/>
    <property type="evidence" value="ECO:0007669"/>
    <property type="project" value="TreeGrafter"/>
</dbReference>
<comment type="caution">
    <text evidence="2">The sequence shown here is derived from an EMBL/GenBank/DDBJ whole genome shotgun (WGS) entry which is preliminary data.</text>
</comment>
<dbReference type="GO" id="GO:0006210">
    <property type="term" value="P:thymine catabolic process"/>
    <property type="evidence" value="ECO:0007669"/>
    <property type="project" value="TreeGrafter"/>
</dbReference>
<dbReference type="Proteomes" id="UP000765509">
    <property type="component" value="Unassembled WGS sequence"/>
</dbReference>
<dbReference type="PANTHER" id="PTHR43866:SF3">
    <property type="entry name" value="METHYLMALONATE-SEMIALDEHYDE DEHYDROGENASE [ACYLATING], MITOCHONDRIAL"/>
    <property type="match status" value="1"/>
</dbReference>
<protein>
    <recommendedName>
        <fullName evidence="4">FAR1 domain-containing protein</fullName>
    </recommendedName>
</protein>
<dbReference type="GO" id="GO:0045944">
    <property type="term" value="P:positive regulation of transcription by RNA polymerase II"/>
    <property type="evidence" value="ECO:0007669"/>
    <property type="project" value="InterPro"/>
</dbReference>
<proteinExistence type="inferred from homology"/>
<dbReference type="EMBL" id="AVOT02082711">
    <property type="protein sequence ID" value="MBW0568474.1"/>
    <property type="molecule type" value="Genomic_DNA"/>
</dbReference>
<dbReference type="OrthoDB" id="3356549at2759"/>
<dbReference type="GO" id="GO:0000981">
    <property type="term" value="F:DNA-binding transcription factor activity, RNA polymerase II-specific"/>
    <property type="evidence" value="ECO:0007669"/>
    <property type="project" value="InterPro"/>
</dbReference>
<gene>
    <name evidence="2" type="ORF">O181_108189</name>
</gene>
<evidence type="ECO:0000313" key="3">
    <source>
        <dbReference type="Proteomes" id="UP000765509"/>
    </source>
</evidence>
<evidence type="ECO:0000256" key="1">
    <source>
        <dbReference type="ARBA" id="ARBA00009986"/>
    </source>
</evidence>
<name>A0A9Q3PNQ7_9BASI</name>
<dbReference type="InterPro" id="IPR010061">
    <property type="entry name" value="MeMal-semiAld_DH"/>
</dbReference>
<accession>A0A9Q3PNQ7</accession>
<evidence type="ECO:0008006" key="4">
    <source>
        <dbReference type="Google" id="ProtNLM"/>
    </source>
</evidence>
<sequence length="151" mass="17306">MLQSPTEGRFQTLELLWKNVLNVARAQGYSVSNLMSNMAHNKIEIGCHRSVTPNPNKNSSKKVTSRKIECPFRLYSRKFANSTTWNLKVKNPEHSHDATQNIMAHPDFRKLNEQETSQNSQMSGSLLMPRQIQAQSCSQRESDRPLILHDI</sequence>
<dbReference type="GO" id="GO:0010106">
    <property type="term" value="P:cellular response to iron ion starvation"/>
    <property type="evidence" value="ECO:0007669"/>
    <property type="project" value="InterPro"/>
</dbReference>
<keyword evidence="3" id="KW-1185">Reference proteome</keyword>
<organism evidence="2 3">
    <name type="scientific">Austropuccinia psidii MF-1</name>
    <dbReference type="NCBI Taxonomy" id="1389203"/>
    <lineage>
        <taxon>Eukaryota</taxon>
        <taxon>Fungi</taxon>
        <taxon>Dikarya</taxon>
        <taxon>Basidiomycota</taxon>
        <taxon>Pucciniomycotina</taxon>
        <taxon>Pucciniomycetes</taxon>
        <taxon>Pucciniales</taxon>
        <taxon>Sphaerophragmiaceae</taxon>
        <taxon>Austropuccinia</taxon>
    </lineage>
</organism>
<reference evidence="2" key="1">
    <citation type="submission" date="2021-03" db="EMBL/GenBank/DDBJ databases">
        <title>Draft genome sequence of rust myrtle Austropuccinia psidii MF-1, a brazilian biotype.</title>
        <authorList>
            <person name="Quecine M.C."/>
            <person name="Pachon D.M.R."/>
            <person name="Bonatelli M.L."/>
            <person name="Correr F.H."/>
            <person name="Franceschini L.M."/>
            <person name="Leite T.F."/>
            <person name="Margarido G.R.A."/>
            <person name="Almeida C.A."/>
            <person name="Ferrarezi J.A."/>
            <person name="Labate C.A."/>
        </authorList>
    </citation>
    <scope>NUCLEOTIDE SEQUENCE</scope>
    <source>
        <strain evidence="2">MF-1</strain>
    </source>
</reference>
<comment type="similarity">
    <text evidence="1">Belongs to the aldehyde dehydrogenase family.</text>
</comment>
<dbReference type="AlphaFoldDB" id="A0A9Q3PNQ7"/>
<dbReference type="PANTHER" id="PTHR43866">
    <property type="entry name" value="MALONATE-SEMIALDEHYDE DEHYDROGENASE"/>
    <property type="match status" value="1"/>
</dbReference>
<dbReference type="GO" id="GO:0005739">
    <property type="term" value="C:mitochondrion"/>
    <property type="evidence" value="ECO:0007669"/>
    <property type="project" value="TreeGrafter"/>
</dbReference>
<dbReference type="GO" id="GO:0004491">
    <property type="term" value="F:methylmalonate-semialdehyde dehydrogenase (acylating, NAD) activity"/>
    <property type="evidence" value="ECO:0007669"/>
    <property type="project" value="InterPro"/>
</dbReference>
<dbReference type="Pfam" id="PF08731">
    <property type="entry name" value="AFT"/>
    <property type="match status" value="1"/>
</dbReference>
<evidence type="ECO:0000313" key="2">
    <source>
        <dbReference type="EMBL" id="MBW0568474.1"/>
    </source>
</evidence>
<dbReference type="InterPro" id="IPR014842">
    <property type="entry name" value="AFT"/>
</dbReference>